<protein>
    <submittedName>
        <fullName evidence="1">Uncharacterized protein</fullName>
    </submittedName>
</protein>
<accession>A0A2H3C6A5</accession>
<name>A0A2H3C6A5_9AGAR</name>
<gene>
    <name evidence="1" type="ORF">ARMSODRAFT_955579</name>
</gene>
<dbReference type="EMBL" id="KZ293425">
    <property type="protein sequence ID" value="PBK70836.1"/>
    <property type="molecule type" value="Genomic_DNA"/>
</dbReference>
<keyword evidence="2" id="KW-1185">Reference proteome</keyword>
<evidence type="ECO:0000313" key="2">
    <source>
        <dbReference type="Proteomes" id="UP000218334"/>
    </source>
</evidence>
<proteinExistence type="predicted"/>
<dbReference type="Proteomes" id="UP000218334">
    <property type="component" value="Unassembled WGS sequence"/>
</dbReference>
<evidence type="ECO:0000313" key="1">
    <source>
        <dbReference type="EMBL" id="PBK70836.1"/>
    </source>
</evidence>
<sequence length="87" mass="9850">MLLDVVLEAHAWALSHPKHEGQVVVPKFEKKISQVTEVEKEQGTSPRTLASLLSVIFDKVVHRGRVLFITEQTWNKRENDSTNSSVV</sequence>
<reference evidence="2" key="1">
    <citation type="journal article" date="2017" name="Nat. Ecol. Evol.">
        <title>Genome expansion and lineage-specific genetic innovations in the forest pathogenic fungi Armillaria.</title>
        <authorList>
            <person name="Sipos G."/>
            <person name="Prasanna A.N."/>
            <person name="Walter M.C."/>
            <person name="O'Connor E."/>
            <person name="Balint B."/>
            <person name="Krizsan K."/>
            <person name="Kiss B."/>
            <person name="Hess J."/>
            <person name="Varga T."/>
            <person name="Slot J."/>
            <person name="Riley R."/>
            <person name="Boka B."/>
            <person name="Rigling D."/>
            <person name="Barry K."/>
            <person name="Lee J."/>
            <person name="Mihaltcheva S."/>
            <person name="LaButti K."/>
            <person name="Lipzen A."/>
            <person name="Waldron R."/>
            <person name="Moloney N.M."/>
            <person name="Sperisen C."/>
            <person name="Kredics L."/>
            <person name="Vagvoelgyi C."/>
            <person name="Patrignani A."/>
            <person name="Fitzpatrick D."/>
            <person name="Nagy I."/>
            <person name="Doyle S."/>
            <person name="Anderson J.B."/>
            <person name="Grigoriev I.V."/>
            <person name="Gueldener U."/>
            <person name="Muensterkoetter M."/>
            <person name="Nagy L.G."/>
        </authorList>
    </citation>
    <scope>NUCLEOTIDE SEQUENCE [LARGE SCALE GENOMIC DNA]</scope>
    <source>
        <strain evidence="2">28-4</strain>
    </source>
</reference>
<organism evidence="1 2">
    <name type="scientific">Armillaria solidipes</name>
    <dbReference type="NCBI Taxonomy" id="1076256"/>
    <lineage>
        <taxon>Eukaryota</taxon>
        <taxon>Fungi</taxon>
        <taxon>Dikarya</taxon>
        <taxon>Basidiomycota</taxon>
        <taxon>Agaricomycotina</taxon>
        <taxon>Agaricomycetes</taxon>
        <taxon>Agaricomycetidae</taxon>
        <taxon>Agaricales</taxon>
        <taxon>Marasmiineae</taxon>
        <taxon>Physalacriaceae</taxon>
        <taxon>Armillaria</taxon>
    </lineage>
</organism>
<dbReference type="AlphaFoldDB" id="A0A2H3C6A5"/>